<dbReference type="GO" id="GO:0005886">
    <property type="term" value="C:plasma membrane"/>
    <property type="evidence" value="ECO:0007669"/>
    <property type="project" value="TreeGrafter"/>
</dbReference>
<evidence type="ECO:0000313" key="3">
    <source>
        <dbReference type="EMBL" id="TVY41859.1"/>
    </source>
</evidence>
<proteinExistence type="predicted"/>
<keyword evidence="4" id="KW-1185">Reference proteome</keyword>
<evidence type="ECO:0000256" key="1">
    <source>
        <dbReference type="ARBA" id="ARBA00022448"/>
    </source>
</evidence>
<keyword evidence="2" id="KW-0472">Membrane</keyword>
<gene>
    <name evidence="3" type="primary">TPN1</name>
    <name evidence="3" type="ORF">LSUB1_G003975</name>
</gene>
<evidence type="ECO:0000313" key="4">
    <source>
        <dbReference type="Proteomes" id="UP000462212"/>
    </source>
</evidence>
<dbReference type="OrthoDB" id="5428495at2759"/>
<dbReference type="GO" id="GO:0000329">
    <property type="term" value="C:fungal-type vacuole membrane"/>
    <property type="evidence" value="ECO:0007669"/>
    <property type="project" value="TreeGrafter"/>
</dbReference>
<dbReference type="GO" id="GO:0022857">
    <property type="term" value="F:transmembrane transporter activity"/>
    <property type="evidence" value="ECO:0007669"/>
    <property type="project" value="InterPro"/>
</dbReference>
<keyword evidence="2" id="KW-1133">Transmembrane helix</keyword>
<dbReference type="Proteomes" id="UP000462212">
    <property type="component" value="Unassembled WGS sequence"/>
</dbReference>
<dbReference type="InterPro" id="IPR026030">
    <property type="entry name" value="Pur-cyt_permease_Fcy2/21/22"/>
</dbReference>
<dbReference type="PANTHER" id="PTHR31806:SF7">
    <property type="entry name" value="TRANSPORTER, PUTATIVE (AFU_ORTHOLOGUE AFUA_2G04690)-RELATED"/>
    <property type="match status" value="1"/>
</dbReference>
<sequence>MGVEPHGPKRITPENKRPVPIWVMACIWSSGTFSLSSIILGILLGACVTGWCSTFCSATGLRQVSVAKYRFGWWPAKLIGLSNLNSQVGWAAVGCITGGNYLSAASDYSVSIILGVVIIAVVLVDAISRYLLIYFGYVGSYQHNRYTAPATITGITKSGAILDFFAIYYGNGASWATIASDYYVHYPVNTSKVKIFALTTLGICLPIFVTSLLGALLAAEMNVRPEWSDAYYDKGVVATSCCPSITVGQMPARSDFTWWEYV</sequence>
<dbReference type="EMBL" id="QGMJ01000120">
    <property type="protein sequence ID" value="TVY41859.1"/>
    <property type="molecule type" value="Genomic_DNA"/>
</dbReference>
<feature type="transmembrane region" description="Helical" evidence="2">
    <location>
        <begin position="21"/>
        <end position="44"/>
    </location>
</feature>
<evidence type="ECO:0000256" key="2">
    <source>
        <dbReference type="SAM" id="Phobius"/>
    </source>
</evidence>
<reference evidence="3 4" key="1">
    <citation type="submission" date="2018-05" db="EMBL/GenBank/DDBJ databases">
        <title>Genome sequencing and assembly of the regulated plant pathogen Lachnellula willkommii and related sister species for the development of diagnostic species identification markers.</title>
        <authorList>
            <person name="Giroux E."/>
            <person name="Bilodeau G."/>
        </authorList>
    </citation>
    <scope>NUCLEOTIDE SEQUENCE [LARGE SCALE GENOMIC DNA]</scope>
    <source>
        <strain evidence="3 4">CBS 197.66</strain>
    </source>
</reference>
<dbReference type="AlphaFoldDB" id="A0A8H8RW06"/>
<protein>
    <submittedName>
        <fullName evidence="3">Vitamin B6 transporter</fullName>
    </submittedName>
</protein>
<feature type="transmembrane region" description="Helical" evidence="2">
    <location>
        <begin position="195"/>
        <end position="219"/>
    </location>
</feature>
<keyword evidence="2" id="KW-0812">Transmembrane</keyword>
<organism evidence="3 4">
    <name type="scientific">Lachnellula subtilissima</name>
    <dbReference type="NCBI Taxonomy" id="602034"/>
    <lineage>
        <taxon>Eukaryota</taxon>
        <taxon>Fungi</taxon>
        <taxon>Dikarya</taxon>
        <taxon>Ascomycota</taxon>
        <taxon>Pezizomycotina</taxon>
        <taxon>Leotiomycetes</taxon>
        <taxon>Helotiales</taxon>
        <taxon>Lachnaceae</taxon>
        <taxon>Lachnellula</taxon>
    </lineage>
</organism>
<dbReference type="PANTHER" id="PTHR31806">
    <property type="entry name" value="PURINE-CYTOSINE PERMEASE FCY2-RELATED"/>
    <property type="match status" value="1"/>
</dbReference>
<dbReference type="Gene3D" id="1.10.4160.10">
    <property type="entry name" value="Hydantoin permease"/>
    <property type="match status" value="1"/>
</dbReference>
<comment type="caution">
    <text evidence="3">The sequence shown here is derived from an EMBL/GenBank/DDBJ whole genome shotgun (WGS) entry which is preliminary data.</text>
</comment>
<keyword evidence="1" id="KW-0813">Transport</keyword>
<feature type="transmembrane region" description="Helical" evidence="2">
    <location>
        <begin position="108"/>
        <end position="132"/>
    </location>
</feature>
<name>A0A8H8RW06_9HELO</name>
<accession>A0A8H8RW06</accession>